<evidence type="ECO:0000313" key="2">
    <source>
        <dbReference type="Proteomes" id="UP000790377"/>
    </source>
</evidence>
<proteinExistence type="predicted"/>
<evidence type="ECO:0000313" key="1">
    <source>
        <dbReference type="EMBL" id="KAH7907797.1"/>
    </source>
</evidence>
<keyword evidence="2" id="KW-1185">Reference proteome</keyword>
<organism evidence="1 2">
    <name type="scientific">Hygrophoropsis aurantiaca</name>
    <dbReference type="NCBI Taxonomy" id="72124"/>
    <lineage>
        <taxon>Eukaryota</taxon>
        <taxon>Fungi</taxon>
        <taxon>Dikarya</taxon>
        <taxon>Basidiomycota</taxon>
        <taxon>Agaricomycotina</taxon>
        <taxon>Agaricomycetes</taxon>
        <taxon>Agaricomycetidae</taxon>
        <taxon>Boletales</taxon>
        <taxon>Coniophorineae</taxon>
        <taxon>Hygrophoropsidaceae</taxon>
        <taxon>Hygrophoropsis</taxon>
    </lineage>
</organism>
<reference evidence="1" key="1">
    <citation type="journal article" date="2021" name="New Phytol.">
        <title>Evolutionary innovations through gain and loss of genes in the ectomycorrhizal Boletales.</title>
        <authorList>
            <person name="Wu G."/>
            <person name="Miyauchi S."/>
            <person name="Morin E."/>
            <person name="Kuo A."/>
            <person name="Drula E."/>
            <person name="Varga T."/>
            <person name="Kohler A."/>
            <person name="Feng B."/>
            <person name="Cao Y."/>
            <person name="Lipzen A."/>
            <person name="Daum C."/>
            <person name="Hundley H."/>
            <person name="Pangilinan J."/>
            <person name="Johnson J."/>
            <person name="Barry K."/>
            <person name="LaButti K."/>
            <person name="Ng V."/>
            <person name="Ahrendt S."/>
            <person name="Min B."/>
            <person name="Choi I.G."/>
            <person name="Park H."/>
            <person name="Plett J.M."/>
            <person name="Magnuson J."/>
            <person name="Spatafora J.W."/>
            <person name="Nagy L.G."/>
            <person name="Henrissat B."/>
            <person name="Grigoriev I.V."/>
            <person name="Yang Z.L."/>
            <person name="Xu J."/>
            <person name="Martin F.M."/>
        </authorList>
    </citation>
    <scope>NUCLEOTIDE SEQUENCE</scope>
    <source>
        <strain evidence="1">ATCC 28755</strain>
    </source>
</reference>
<dbReference type="Proteomes" id="UP000790377">
    <property type="component" value="Unassembled WGS sequence"/>
</dbReference>
<name>A0ACB8A3M5_9AGAM</name>
<accession>A0ACB8A3M5</accession>
<gene>
    <name evidence="1" type="ORF">BJ138DRAFT_1159180</name>
</gene>
<sequence>MQPLILYDIPSKLPGNNWTPNPAKPRFVLSYKGLPFETVWVEYPDIAGVLKEIGADPSKNADGSETYTVPVVKDPNTGAIVTDSFEIAEYLEKTYPAKPIFPHNSNALIRIFDPTFIATSASAARLAMRRSSEILNPPSAAYFITTRSKSFGVTNWEEEMSPDGEKCDENLANLRKGYETVNGWYEKSQGKWIVGDNFSYADIIVACRILWLKRVLREGEWKEVNSWNDGKWGQLLEDVEKECNLA</sequence>
<comment type="caution">
    <text evidence="1">The sequence shown here is derived from an EMBL/GenBank/DDBJ whole genome shotgun (WGS) entry which is preliminary data.</text>
</comment>
<dbReference type="EMBL" id="MU267870">
    <property type="protein sequence ID" value="KAH7907797.1"/>
    <property type="molecule type" value="Genomic_DNA"/>
</dbReference>
<protein>
    <submittedName>
        <fullName evidence="1">Uncharacterized protein</fullName>
    </submittedName>
</protein>